<comment type="similarity">
    <text evidence="5 6">Belongs to the PurK/PurT family.</text>
</comment>
<evidence type="ECO:0000313" key="11">
    <source>
        <dbReference type="Proteomes" id="UP000264146"/>
    </source>
</evidence>
<dbReference type="EMBL" id="LR962863">
    <property type="protein sequence ID" value="CAD7360196.1"/>
    <property type="molecule type" value="Genomic_DNA"/>
</dbReference>
<comment type="function">
    <text evidence="5">Catalyzes the ATP-dependent conversion of 5-aminoimidazole ribonucleotide (AIR) and HCO(3)(-) to N5-carboxyaminoimidazole ribonucleotide (N5-CAIR).</text>
</comment>
<evidence type="ECO:0000256" key="2">
    <source>
        <dbReference type="ARBA" id="ARBA00022741"/>
    </source>
</evidence>
<keyword evidence="1 5" id="KW-0436">Ligase</keyword>
<sequence length="377" mass="42671">MTFDKLHFGQTVGIIGGGQLGKMMAQSAQKMGYRVVVLDPDENCPCRYVAHEFIHAAYDDMSALTQLGEKSDVITYEFENIAGKQLQKLVDNYNVPQGYQAIQLLQDRLTEKQTLQNAGAKVVPFVQVTSAQDLNVAIRTLGYPFMLKTRFGGYDGKGQILVQSEVQLEEALALIENQECVAEQFLDLVLEVSLTVTIGNHGQKVYFPLQENEHRHQVLFKTIVPARSSKEAEARQEVSKITEAVHFVGTFTVEFFIDQQNELYVNEIAPRPHNSGHYSIEACDFSQFDTHILAVTGQQLPSQIELLKPAVMMNLLGKDLDLLEDQFSQHPEWHVHIYGKTVRKPERKMGHMTVLTDDIEKTEKAMLKQFEGRDQIK</sequence>
<dbReference type="Proteomes" id="UP000264146">
    <property type="component" value="Chromosome"/>
</dbReference>
<dbReference type="Pfam" id="PF02222">
    <property type="entry name" value="ATP-grasp"/>
    <property type="match status" value="1"/>
</dbReference>
<evidence type="ECO:0000256" key="3">
    <source>
        <dbReference type="ARBA" id="ARBA00022755"/>
    </source>
</evidence>
<comment type="subunit">
    <text evidence="5 6">Homodimer.</text>
</comment>
<dbReference type="GO" id="GO:0005524">
    <property type="term" value="F:ATP binding"/>
    <property type="evidence" value="ECO:0007669"/>
    <property type="project" value="UniProtKB-UniRule"/>
</dbReference>
<accession>A0A7Z7QQW4</accession>
<feature type="binding site" evidence="5">
    <location>
        <position position="214"/>
    </location>
    <ligand>
        <name>ATP</name>
        <dbReference type="ChEBI" id="CHEBI:30616"/>
    </ligand>
</feature>
<feature type="binding site" evidence="5">
    <location>
        <position position="191"/>
    </location>
    <ligand>
        <name>ATP</name>
        <dbReference type="ChEBI" id="CHEBI:30616"/>
    </ligand>
</feature>
<dbReference type="PANTHER" id="PTHR11609:SF5">
    <property type="entry name" value="PHOSPHORIBOSYLAMINOIMIDAZOLE CARBOXYLASE"/>
    <property type="match status" value="1"/>
</dbReference>
<evidence type="ECO:0000259" key="7">
    <source>
        <dbReference type="PROSITE" id="PS50975"/>
    </source>
</evidence>
<dbReference type="GO" id="GO:0005829">
    <property type="term" value="C:cytosol"/>
    <property type="evidence" value="ECO:0007669"/>
    <property type="project" value="TreeGrafter"/>
</dbReference>
<dbReference type="InterPro" id="IPR005875">
    <property type="entry name" value="PurK"/>
</dbReference>
<reference evidence="8 11" key="3">
    <citation type="submission" date="2020-11" db="EMBL/GenBank/DDBJ databases">
        <authorList>
            <consortium name="Pathogen Informatics"/>
        </authorList>
    </citation>
    <scope>NUCLEOTIDE SEQUENCE [LARGE SCALE GENOMIC DNA]</scope>
    <source>
        <strain evidence="8 11">NCTC12218</strain>
    </source>
</reference>
<dbReference type="EMBL" id="UHEF01000001">
    <property type="protein sequence ID" value="SUM89600.1"/>
    <property type="molecule type" value="Genomic_DNA"/>
</dbReference>
<comment type="pathway">
    <text evidence="5 6">Purine metabolism; IMP biosynthesis via de novo pathway; 5-amino-1-(5-phospho-D-ribosyl)imidazole-4-carboxylate from 5-amino-1-(5-phospho-D-ribosyl)imidazole (N5-CAIR route): step 1/2.</text>
</comment>
<evidence type="ECO:0000313" key="12">
    <source>
        <dbReference type="Proteomes" id="UP000572988"/>
    </source>
</evidence>
<dbReference type="PROSITE" id="PS50975">
    <property type="entry name" value="ATP_GRASP"/>
    <property type="match status" value="1"/>
</dbReference>
<dbReference type="GeneID" id="93790464"/>
<organism evidence="10">
    <name type="scientific">Staphylococcus schleiferi</name>
    <dbReference type="NCBI Taxonomy" id="1295"/>
    <lineage>
        <taxon>Bacteria</taxon>
        <taxon>Bacillati</taxon>
        <taxon>Bacillota</taxon>
        <taxon>Bacilli</taxon>
        <taxon>Bacillales</taxon>
        <taxon>Staphylococcaceae</taxon>
        <taxon>Staphylococcus</taxon>
    </lineage>
</organism>
<dbReference type="InterPro" id="IPR054350">
    <property type="entry name" value="PurT/PurK_preATP-grasp"/>
</dbReference>
<dbReference type="Gene3D" id="3.40.50.20">
    <property type="match status" value="1"/>
</dbReference>
<feature type="binding site" evidence="5">
    <location>
        <begin position="153"/>
        <end position="159"/>
    </location>
    <ligand>
        <name>ATP</name>
        <dbReference type="ChEBI" id="CHEBI:30616"/>
    </ligand>
</feature>
<feature type="binding site" evidence="5">
    <location>
        <position position="108"/>
    </location>
    <ligand>
        <name>ATP</name>
        <dbReference type="ChEBI" id="CHEBI:30616"/>
    </ligand>
</feature>
<dbReference type="GO" id="GO:0034028">
    <property type="term" value="F:5-(carboxyamino)imidazole ribonucleotide synthase activity"/>
    <property type="evidence" value="ECO:0007669"/>
    <property type="project" value="UniProtKB-UniRule"/>
</dbReference>
<dbReference type="InterPro" id="IPR040686">
    <property type="entry name" value="PurK_C"/>
</dbReference>
<dbReference type="PANTHER" id="PTHR11609">
    <property type="entry name" value="PURINE BIOSYNTHESIS PROTEIN 6/7, PUR6/7"/>
    <property type="match status" value="1"/>
</dbReference>
<dbReference type="SUPFAM" id="SSF56059">
    <property type="entry name" value="Glutathione synthetase ATP-binding domain-like"/>
    <property type="match status" value="1"/>
</dbReference>
<comment type="catalytic activity">
    <reaction evidence="5 6">
        <text>5-amino-1-(5-phospho-beta-D-ribosyl)imidazole + hydrogencarbonate + ATP = 5-carboxyamino-1-(5-phospho-D-ribosyl)imidazole + ADP + phosphate + 2 H(+)</text>
        <dbReference type="Rhea" id="RHEA:19317"/>
        <dbReference type="ChEBI" id="CHEBI:15378"/>
        <dbReference type="ChEBI" id="CHEBI:17544"/>
        <dbReference type="ChEBI" id="CHEBI:30616"/>
        <dbReference type="ChEBI" id="CHEBI:43474"/>
        <dbReference type="ChEBI" id="CHEBI:58730"/>
        <dbReference type="ChEBI" id="CHEBI:137981"/>
        <dbReference type="ChEBI" id="CHEBI:456216"/>
        <dbReference type="EC" id="6.3.4.18"/>
    </reaction>
</comment>
<dbReference type="Gene3D" id="3.30.1490.20">
    <property type="entry name" value="ATP-grasp fold, A domain"/>
    <property type="match status" value="1"/>
</dbReference>
<dbReference type="GO" id="GO:0006189">
    <property type="term" value="P:'de novo' IMP biosynthetic process"/>
    <property type="evidence" value="ECO:0007669"/>
    <property type="project" value="UniProtKB-UniRule"/>
</dbReference>
<dbReference type="Pfam" id="PF17769">
    <property type="entry name" value="PurK_C"/>
    <property type="match status" value="1"/>
</dbReference>
<dbReference type="SUPFAM" id="SSF52440">
    <property type="entry name" value="PreATP-grasp domain"/>
    <property type="match status" value="1"/>
</dbReference>
<gene>
    <name evidence="10" type="primary">purK_1</name>
    <name evidence="5 6" type="synonym">purK</name>
    <name evidence="9" type="ORF">C1O36_07280</name>
    <name evidence="10" type="ORF">NCTC12218_01863</name>
</gene>
<keyword evidence="3 5" id="KW-0658">Purine biosynthesis</keyword>
<dbReference type="InterPro" id="IPR013815">
    <property type="entry name" value="ATP_grasp_subdomain_1"/>
</dbReference>
<dbReference type="Gene3D" id="3.30.470.20">
    <property type="entry name" value="ATP-grasp fold, B domain"/>
    <property type="match status" value="1"/>
</dbReference>
<dbReference type="NCBIfam" id="TIGR01161">
    <property type="entry name" value="purK"/>
    <property type="match status" value="1"/>
</dbReference>
<dbReference type="InterPro" id="IPR016185">
    <property type="entry name" value="PreATP-grasp_dom_sf"/>
</dbReference>
<dbReference type="Proteomes" id="UP000572988">
    <property type="component" value="Unassembled WGS sequence"/>
</dbReference>
<dbReference type="UniPathway" id="UPA00074">
    <property type="reaction ID" value="UER00942"/>
</dbReference>
<dbReference type="NCBIfam" id="NF004679">
    <property type="entry name" value="PRK06019.1-5"/>
    <property type="match status" value="1"/>
</dbReference>
<feature type="binding site" evidence="5">
    <location>
        <begin position="266"/>
        <end position="267"/>
    </location>
    <ligand>
        <name>ATP</name>
        <dbReference type="ChEBI" id="CHEBI:30616"/>
    </ligand>
</feature>
<keyword evidence="12" id="KW-1185">Reference proteome</keyword>
<keyword evidence="2 5" id="KW-0547">Nucleotide-binding</keyword>
<dbReference type="EC" id="6.3.4.18" evidence="5 6"/>
<dbReference type="SUPFAM" id="SSF51246">
    <property type="entry name" value="Rudiment single hybrid motif"/>
    <property type="match status" value="1"/>
</dbReference>
<evidence type="ECO:0000313" key="10">
    <source>
        <dbReference type="EMBL" id="SUM89600.1"/>
    </source>
</evidence>
<evidence type="ECO:0000256" key="5">
    <source>
        <dbReference type="HAMAP-Rule" id="MF_01928"/>
    </source>
</evidence>
<dbReference type="InterPro" id="IPR011054">
    <property type="entry name" value="Rudment_hybrid_motif"/>
</dbReference>
<keyword evidence="10" id="KW-0456">Lyase</keyword>
<dbReference type="GO" id="GO:0004638">
    <property type="term" value="F:phosphoribosylaminoimidazole carboxylase activity"/>
    <property type="evidence" value="ECO:0007669"/>
    <property type="project" value="InterPro"/>
</dbReference>
<comment type="function">
    <text evidence="6">Catalyzes the ATP-dependent conversion of 5-aminoimidazole ribonucleotide (AIR) and HCO(3)- to N5-carboxyaminoimidazole ribonucleotide (N5-CAIR).</text>
</comment>
<evidence type="ECO:0000313" key="8">
    <source>
        <dbReference type="EMBL" id="CAD7360196.1"/>
    </source>
</evidence>
<evidence type="ECO:0000256" key="6">
    <source>
        <dbReference type="RuleBase" id="RU361200"/>
    </source>
</evidence>
<evidence type="ECO:0000256" key="1">
    <source>
        <dbReference type="ARBA" id="ARBA00022598"/>
    </source>
</evidence>
<dbReference type="NCBIfam" id="NF004675">
    <property type="entry name" value="PRK06019.1-1"/>
    <property type="match status" value="1"/>
</dbReference>
<dbReference type="InterPro" id="IPR011761">
    <property type="entry name" value="ATP-grasp"/>
</dbReference>
<dbReference type="FunFam" id="3.30.1490.20:FF:000015">
    <property type="entry name" value="N5-carboxyaminoimidazole ribonucleotide synthase"/>
    <property type="match status" value="1"/>
</dbReference>
<dbReference type="HAMAP" id="MF_01928">
    <property type="entry name" value="PurK"/>
    <property type="match status" value="1"/>
</dbReference>
<evidence type="ECO:0000256" key="4">
    <source>
        <dbReference type="ARBA" id="ARBA00022840"/>
    </source>
</evidence>
<keyword evidence="4 5" id="KW-0067">ATP-binding</keyword>
<feature type="domain" description="ATP-grasp" evidence="7">
    <location>
        <begin position="112"/>
        <end position="296"/>
    </location>
</feature>
<dbReference type="GO" id="GO:0046872">
    <property type="term" value="F:metal ion binding"/>
    <property type="evidence" value="ECO:0007669"/>
    <property type="project" value="InterPro"/>
</dbReference>
<reference evidence="10" key="2">
    <citation type="submission" date="2018-06" db="EMBL/GenBank/DDBJ databases">
        <authorList>
            <consortium name="Pathogen Informatics"/>
            <person name="Doyle S."/>
        </authorList>
    </citation>
    <scope>NUCLEOTIDE SEQUENCE [LARGE SCALE GENOMIC DNA]</scope>
    <source>
        <strain evidence="10">NCTC12218</strain>
    </source>
</reference>
<dbReference type="AlphaFoldDB" id="A0A7Z7QQW4"/>
<dbReference type="RefSeq" id="WP_016424732.1">
    <property type="nucleotide sequence ID" value="NZ_CABKRV010000001.1"/>
</dbReference>
<proteinExistence type="inferred from homology"/>
<dbReference type="EMBL" id="POVK01000021">
    <property type="protein sequence ID" value="NHA34320.1"/>
    <property type="molecule type" value="Genomic_DNA"/>
</dbReference>
<feature type="binding site" evidence="5">
    <location>
        <position position="148"/>
    </location>
    <ligand>
        <name>ATP</name>
        <dbReference type="ChEBI" id="CHEBI:30616"/>
    </ligand>
</feature>
<dbReference type="Pfam" id="PF22660">
    <property type="entry name" value="RS_preATP-grasp-like"/>
    <property type="match status" value="1"/>
</dbReference>
<feature type="binding site" evidence="5">
    <location>
        <begin position="183"/>
        <end position="186"/>
    </location>
    <ligand>
        <name>ATP</name>
        <dbReference type="ChEBI" id="CHEBI:30616"/>
    </ligand>
</feature>
<reference evidence="9 12" key="1">
    <citation type="submission" date="2018-01" db="EMBL/GenBank/DDBJ databases">
        <title>Complete genome sequence of Staphylococcus Scheliferi isolated from human.</title>
        <authorList>
            <person name="Abouelkhair M.A."/>
            <person name="Bemis D.A."/>
            <person name="Kania S.A."/>
        </authorList>
    </citation>
    <scope>NUCLEOTIDE SEQUENCE [LARGE SCALE GENOMIC DNA]</scope>
    <source>
        <strain evidence="9 12">ATCC 43808</strain>
    </source>
</reference>
<dbReference type="InterPro" id="IPR003135">
    <property type="entry name" value="ATP-grasp_carboxylate-amine"/>
</dbReference>
<protein>
    <recommendedName>
        <fullName evidence="5 6">N5-carboxyaminoimidazole ribonucleotide synthase</fullName>
        <shortName evidence="5 6">N5-CAIR synthase</shortName>
        <ecNumber evidence="5 6">6.3.4.18</ecNumber>
    </recommendedName>
    <alternativeName>
        <fullName evidence="5 6">5-(carboxyamino)imidazole ribonucleotide synthetase</fullName>
    </alternativeName>
</protein>
<name>A0A7Z7QQW4_STASC</name>
<evidence type="ECO:0000313" key="9">
    <source>
        <dbReference type="EMBL" id="NHA34320.1"/>
    </source>
</evidence>